<evidence type="ECO:0000313" key="1">
    <source>
        <dbReference type="EMBL" id="GFS39817.1"/>
    </source>
</evidence>
<dbReference type="EMBL" id="BMAV01025235">
    <property type="protein sequence ID" value="GFS39817.1"/>
    <property type="molecule type" value="Genomic_DNA"/>
</dbReference>
<reference evidence="1" key="1">
    <citation type="submission" date="2020-08" db="EMBL/GenBank/DDBJ databases">
        <title>Multicomponent nature underlies the extraordinary mechanical properties of spider dragline silk.</title>
        <authorList>
            <person name="Kono N."/>
            <person name="Nakamura H."/>
            <person name="Mori M."/>
            <person name="Yoshida Y."/>
            <person name="Ohtoshi R."/>
            <person name="Malay A.D."/>
            <person name="Moran D.A.P."/>
            <person name="Tomita M."/>
            <person name="Numata K."/>
            <person name="Arakawa K."/>
        </authorList>
    </citation>
    <scope>NUCLEOTIDE SEQUENCE</scope>
</reference>
<keyword evidence="2" id="KW-1185">Reference proteome</keyword>
<sequence>MDWIELLLKRDVIKPIPPLEEKEMGKKASESVRKCPLFLSRGAGKRRKERRSGKMDRERKTKPLLLTNFVDIGAAGRATLTTDNPVRVDRAADPSVGYTHRCDWDVLGRSSFAEWISPCLFRACSRLFSMEDFERKWKNKTFV</sequence>
<proteinExistence type="predicted"/>
<accession>A0A8X6JKT2</accession>
<protein>
    <submittedName>
        <fullName evidence="1">Uncharacterized protein</fullName>
    </submittedName>
</protein>
<evidence type="ECO:0000313" key="2">
    <source>
        <dbReference type="Proteomes" id="UP000886998"/>
    </source>
</evidence>
<dbReference type="AlphaFoldDB" id="A0A8X6JKT2"/>
<gene>
    <name evidence="1" type="ORF">TNIN_235041</name>
</gene>
<comment type="caution">
    <text evidence="1">The sequence shown here is derived from an EMBL/GenBank/DDBJ whole genome shotgun (WGS) entry which is preliminary data.</text>
</comment>
<dbReference type="OrthoDB" id="10533416at2759"/>
<name>A0A8X6JKT2_9ARAC</name>
<dbReference type="Proteomes" id="UP000886998">
    <property type="component" value="Unassembled WGS sequence"/>
</dbReference>
<organism evidence="1 2">
    <name type="scientific">Trichonephila inaurata madagascariensis</name>
    <dbReference type="NCBI Taxonomy" id="2747483"/>
    <lineage>
        <taxon>Eukaryota</taxon>
        <taxon>Metazoa</taxon>
        <taxon>Ecdysozoa</taxon>
        <taxon>Arthropoda</taxon>
        <taxon>Chelicerata</taxon>
        <taxon>Arachnida</taxon>
        <taxon>Araneae</taxon>
        <taxon>Araneomorphae</taxon>
        <taxon>Entelegynae</taxon>
        <taxon>Araneoidea</taxon>
        <taxon>Nephilidae</taxon>
        <taxon>Trichonephila</taxon>
        <taxon>Trichonephila inaurata</taxon>
    </lineage>
</organism>